<feature type="non-terminal residue" evidence="2">
    <location>
        <position position="194"/>
    </location>
</feature>
<reference evidence="2" key="1">
    <citation type="submission" date="2018-05" db="EMBL/GenBank/DDBJ databases">
        <authorList>
            <person name="Lanie J.A."/>
            <person name="Ng W.-L."/>
            <person name="Kazmierczak K.M."/>
            <person name="Andrzejewski T.M."/>
            <person name="Davidsen T.M."/>
            <person name="Wayne K.J."/>
            <person name="Tettelin H."/>
            <person name="Glass J.I."/>
            <person name="Rusch D."/>
            <person name="Podicherti R."/>
            <person name="Tsui H.-C.T."/>
            <person name="Winkler M.E."/>
        </authorList>
    </citation>
    <scope>NUCLEOTIDE SEQUENCE</scope>
</reference>
<dbReference type="PANTHER" id="PTHR46696">
    <property type="entry name" value="P450, PUTATIVE (EUROFUNG)-RELATED"/>
    <property type="match status" value="1"/>
</dbReference>
<evidence type="ECO:0008006" key="3">
    <source>
        <dbReference type="Google" id="ProtNLM"/>
    </source>
</evidence>
<dbReference type="SUPFAM" id="SSF48264">
    <property type="entry name" value="Cytochrome P450"/>
    <property type="match status" value="1"/>
</dbReference>
<accession>A0A383AN58</accession>
<protein>
    <recommendedName>
        <fullName evidence="3">Cytochrome P450</fullName>
    </recommendedName>
</protein>
<dbReference type="AlphaFoldDB" id="A0A383AN58"/>
<organism evidence="2">
    <name type="scientific">marine metagenome</name>
    <dbReference type="NCBI Taxonomy" id="408172"/>
    <lineage>
        <taxon>unclassified sequences</taxon>
        <taxon>metagenomes</taxon>
        <taxon>ecological metagenomes</taxon>
    </lineage>
</organism>
<dbReference type="GO" id="GO:0005506">
    <property type="term" value="F:iron ion binding"/>
    <property type="evidence" value="ECO:0007669"/>
    <property type="project" value="InterPro"/>
</dbReference>
<dbReference type="PANTHER" id="PTHR46696:SF1">
    <property type="entry name" value="CYTOCHROME P450 YJIB-RELATED"/>
    <property type="match status" value="1"/>
</dbReference>
<proteinExistence type="inferred from homology"/>
<gene>
    <name evidence="2" type="ORF">METZ01_LOCUS461897</name>
</gene>
<dbReference type="InterPro" id="IPR036396">
    <property type="entry name" value="Cyt_P450_sf"/>
</dbReference>
<name>A0A383AN58_9ZZZZ</name>
<dbReference type="GO" id="GO:0020037">
    <property type="term" value="F:heme binding"/>
    <property type="evidence" value="ECO:0007669"/>
    <property type="project" value="InterPro"/>
</dbReference>
<evidence type="ECO:0000313" key="2">
    <source>
        <dbReference type="EMBL" id="SVE09043.1"/>
    </source>
</evidence>
<dbReference type="Gene3D" id="1.10.630.10">
    <property type="entry name" value="Cytochrome P450"/>
    <property type="match status" value="1"/>
</dbReference>
<dbReference type="EMBL" id="UINC01193430">
    <property type="protein sequence ID" value="SVE09043.1"/>
    <property type="molecule type" value="Genomic_DNA"/>
</dbReference>
<evidence type="ECO:0000256" key="1">
    <source>
        <dbReference type="ARBA" id="ARBA00010617"/>
    </source>
</evidence>
<sequence length="194" mass="22335">MSEVFLGSSDEERKALIAKSRSGDMTVSNKDVAEAFAINPNYDPYSIDLDYVDPSHPGLFLHDTLWPHFERLRKEDPVHYHENSMFGPFWSVTKYRDIMHVDTHHNLFSSHQKKGGIALGGVPDREDEFALPMFIQEDPPKHDKQRAVVSPMFVPRQLADLEPLIRDRAGDILDNLPRNEEFNWVRHVSVELTA</sequence>
<comment type="similarity">
    <text evidence="1">Belongs to the cytochrome P450 family.</text>
</comment>
<dbReference type="GO" id="GO:0004497">
    <property type="term" value="F:monooxygenase activity"/>
    <property type="evidence" value="ECO:0007669"/>
    <property type="project" value="InterPro"/>
</dbReference>
<dbReference type="GO" id="GO:0016705">
    <property type="term" value="F:oxidoreductase activity, acting on paired donors, with incorporation or reduction of molecular oxygen"/>
    <property type="evidence" value="ECO:0007669"/>
    <property type="project" value="InterPro"/>
</dbReference>